<feature type="disulfide bond" evidence="16">
    <location>
        <begin position="2499"/>
        <end position="2508"/>
    </location>
</feature>
<evidence type="ECO:0000313" key="26">
    <source>
        <dbReference type="EMBL" id="ERE77000.1"/>
    </source>
</evidence>
<dbReference type="InterPro" id="IPR036436">
    <property type="entry name" value="Disintegrin_dom_sf"/>
</dbReference>
<gene>
    <name evidence="26" type="ORF">H671_4g11405</name>
</gene>
<dbReference type="CDD" id="cd02603">
    <property type="entry name" value="HAD_sEH-N_like"/>
    <property type="match status" value="1"/>
</dbReference>
<reference evidence="27" key="1">
    <citation type="journal article" date="2013" name="Nat. Biotechnol.">
        <title>Chinese hamster genome sequenced from sorted chromosomes.</title>
        <authorList>
            <person name="Brinkrolf K."/>
            <person name="Rupp O."/>
            <person name="Laux H."/>
            <person name="Kollin F."/>
            <person name="Ernst W."/>
            <person name="Linke B."/>
            <person name="Kofler R."/>
            <person name="Romand S."/>
            <person name="Hesse F."/>
            <person name="Budach W.E."/>
            <person name="Galosy S."/>
            <person name="Muller D."/>
            <person name="Noll T."/>
            <person name="Wienberg J."/>
            <person name="Jostock T."/>
            <person name="Leonard M."/>
            <person name="Grillari J."/>
            <person name="Tauch A."/>
            <person name="Goesmann A."/>
            <person name="Helk B."/>
            <person name="Mott J.E."/>
            <person name="Puhler A."/>
            <person name="Borth N."/>
        </authorList>
    </citation>
    <scope>NUCLEOTIDE SEQUENCE [LARGE SCALE GENOMIC DNA]</scope>
    <source>
        <strain evidence="27">17A/GY</strain>
    </source>
</reference>
<dbReference type="FunFam" id="2.40.110.10:FF:000002">
    <property type="entry name" value="Acyl-CoA dehydrogenase fadE12"/>
    <property type="match status" value="1"/>
</dbReference>
<evidence type="ECO:0000256" key="6">
    <source>
        <dbReference type="ARBA" id="ARBA00022692"/>
    </source>
</evidence>
<keyword evidence="5" id="KW-0285">Flavoprotein</keyword>
<dbReference type="Gene3D" id="1.10.510.10">
    <property type="entry name" value="Transferase(Phosphotransferase) domain 1"/>
    <property type="match status" value="1"/>
</dbReference>
<dbReference type="Gene3D" id="3.90.1200.10">
    <property type="match status" value="1"/>
</dbReference>
<dbReference type="InterPro" id="IPR009075">
    <property type="entry name" value="AcylCo_DH/oxidase_C"/>
</dbReference>
<dbReference type="InterPro" id="IPR009100">
    <property type="entry name" value="AcylCoA_DH/oxidase_NM_dom_sf"/>
</dbReference>
<dbReference type="FunFam" id="3.40.605.10:FF:000026">
    <property type="entry name" value="Aldehyde dehydrogenase, putative"/>
    <property type="match status" value="1"/>
</dbReference>
<dbReference type="SMART" id="SM00050">
    <property type="entry name" value="DISIN"/>
    <property type="match status" value="1"/>
</dbReference>
<dbReference type="Pfam" id="PF02771">
    <property type="entry name" value="Acyl-CoA_dh_N"/>
    <property type="match status" value="1"/>
</dbReference>
<dbReference type="Gene3D" id="1.10.150.240">
    <property type="entry name" value="Putative phosphatase, domain 2"/>
    <property type="match status" value="1"/>
</dbReference>
<dbReference type="GO" id="GO:0006508">
    <property type="term" value="P:proteolysis"/>
    <property type="evidence" value="ECO:0007669"/>
    <property type="project" value="InterPro"/>
</dbReference>
<dbReference type="SUPFAM" id="SSF57552">
    <property type="entry name" value="Blood coagulation inhibitor (disintegrin)"/>
    <property type="match status" value="1"/>
</dbReference>
<dbReference type="GO" id="GO:0046872">
    <property type="term" value="F:metal ion binding"/>
    <property type="evidence" value="ECO:0007669"/>
    <property type="project" value="UniProtKB-KW"/>
</dbReference>
<evidence type="ECO:0000256" key="2">
    <source>
        <dbReference type="ARBA" id="ARBA00004167"/>
    </source>
</evidence>
<dbReference type="InterPro" id="IPR046373">
    <property type="entry name" value="Acyl-CoA_Oxase/DH_mid-dom_sf"/>
</dbReference>
<dbReference type="InterPro" id="IPR034027">
    <property type="entry name" value="Reprolysin_adamalysin"/>
</dbReference>
<dbReference type="PROSITE" id="PS00070">
    <property type="entry name" value="ALDEHYDE_DEHYDR_CYS"/>
    <property type="match status" value="1"/>
</dbReference>
<dbReference type="InterPro" id="IPR006586">
    <property type="entry name" value="ADAM_Cys-rich"/>
</dbReference>
<evidence type="ECO:0000259" key="22">
    <source>
        <dbReference type="PROSITE" id="PS50011"/>
    </source>
</evidence>
<dbReference type="InterPro" id="IPR000742">
    <property type="entry name" value="EGF"/>
</dbReference>
<dbReference type="Pfam" id="PF02770">
    <property type="entry name" value="Acyl-CoA_dh_M"/>
    <property type="match status" value="1"/>
</dbReference>
<dbReference type="PRINTS" id="PR00413">
    <property type="entry name" value="HADHALOGNASE"/>
</dbReference>
<dbReference type="CDD" id="cd04269">
    <property type="entry name" value="ZnMc_adamalysin_II_like"/>
    <property type="match status" value="1"/>
</dbReference>
<keyword evidence="17" id="KW-0479">Metal-binding</keyword>
<keyword evidence="10 19" id="KW-0560">Oxidoreductase</keyword>
<comment type="similarity">
    <text evidence="4 19">Belongs to the aldehyde dehydrogenase family.</text>
</comment>
<evidence type="ECO:0000256" key="10">
    <source>
        <dbReference type="ARBA" id="ARBA00023002"/>
    </source>
</evidence>
<dbReference type="InterPro" id="IPR023198">
    <property type="entry name" value="PGP-like_dom2"/>
</dbReference>
<dbReference type="Proteomes" id="UP000030759">
    <property type="component" value="Unassembled WGS sequence"/>
</dbReference>
<dbReference type="SUPFAM" id="SSF56112">
    <property type="entry name" value="Protein kinase-like (PK-like)"/>
    <property type="match status" value="2"/>
</dbReference>
<evidence type="ECO:0000259" key="23">
    <source>
        <dbReference type="PROSITE" id="PS50026"/>
    </source>
</evidence>
<organism evidence="26 27">
    <name type="scientific">Cricetulus griseus</name>
    <name type="common">Chinese hamster</name>
    <name type="synonym">Cricetulus barabensis griseus</name>
    <dbReference type="NCBI Taxonomy" id="10029"/>
    <lineage>
        <taxon>Eukaryota</taxon>
        <taxon>Metazoa</taxon>
        <taxon>Chordata</taxon>
        <taxon>Craniata</taxon>
        <taxon>Vertebrata</taxon>
        <taxon>Euteleostomi</taxon>
        <taxon>Mammalia</taxon>
        <taxon>Eutheria</taxon>
        <taxon>Euarchontoglires</taxon>
        <taxon>Glires</taxon>
        <taxon>Rodentia</taxon>
        <taxon>Myomorpha</taxon>
        <taxon>Muroidea</taxon>
        <taxon>Cricetidae</taxon>
        <taxon>Cricetinae</taxon>
        <taxon>Cricetulus</taxon>
    </lineage>
</organism>
<feature type="binding site" evidence="17">
    <location>
        <position position="2184"/>
    </location>
    <ligand>
        <name>Zn(2+)</name>
        <dbReference type="ChEBI" id="CHEBI:29105"/>
        <note>catalytic</note>
    </ligand>
</feature>
<feature type="disulfide bond" evidence="15">
    <location>
        <begin position="2304"/>
        <end position="2324"/>
    </location>
</feature>
<dbReference type="FunFam" id="3.40.390.10:FF:000002">
    <property type="entry name" value="Disintegrin and metalloproteinase domain-containing protein 22"/>
    <property type="match status" value="1"/>
</dbReference>
<feature type="compositionally biased region" description="Polar residues" evidence="20">
    <location>
        <begin position="2012"/>
        <end position="2028"/>
    </location>
</feature>
<evidence type="ECO:0000256" key="18">
    <source>
        <dbReference type="PROSITE-ProRule" id="PRU10007"/>
    </source>
</evidence>
<evidence type="ECO:0000259" key="24">
    <source>
        <dbReference type="PROSITE" id="PS50214"/>
    </source>
</evidence>
<dbReference type="InterPro" id="IPR016161">
    <property type="entry name" value="Ald_DH/histidinol_DH"/>
</dbReference>
<dbReference type="PROSITE" id="PS50026">
    <property type="entry name" value="EGF_3"/>
    <property type="match status" value="1"/>
</dbReference>
<dbReference type="SUPFAM" id="SSF55486">
    <property type="entry name" value="Metalloproteases ('zincins'), catalytic domain"/>
    <property type="match status" value="1"/>
</dbReference>
<dbReference type="GO" id="GO:0050660">
    <property type="term" value="F:flavin adenine dinucleotide binding"/>
    <property type="evidence" value="ECO:0007669"/>
    <property type="project" value="InterPro"/>
</dbReference>
<dbReference type="NCBIfam" id="TIGR01509">
    <property type="entry name" value="HAD-SF-IA-v3"/>
    <property type="match status" value="1"/>
</dbReference>
<dbReference type="FunFam" id="3.40.309.10:FF:000001">
    <property type="entry name" value="Mitochondrial aldehyde dehydrogenase 2"/>
    <property type="match status" value="1"/>
</dbReference>
<evidence type="ECO:0000256" key="11">
    <source>
        <dbReference type="ARBA" id="ARBA00023027"/>
    </source>
</evidence>
<dbReference type="InterPro" id="IPR006439">
    <property type="entry name" value="HAD-SF_hydro_IA"/>
</dbReference>
<dbReference type="InterPro" id="IPR016160">
    <property type="entry name" value="Ald_DH_CS_CYS"/>
</dbReference>
<dbReference type="InterPro" id="IPR000719">
    <property type="entry name" value="Prot_kinase_dom"/>
</dbReference>
<dbReference type="Pfam" id="PF01636">
    <property type="entry name" value="APH"/>
    <property type="match status" value="1"/>
</dbReference>
<feature type="transmembrane region" description="Helical" evidence="21">
    <location>
        <begin position="2550"/>
        <end position="2572"/>
    </location>
</feature>
<comment type="caution">
    <text evidence="16">Lacks conserved residue(s) required for the propagation of feature annotation.</text>
</comment>
<dbReference type="InterPro" id="IPR001590">
    <property type="entry name" value="Peptidase_M12B"/>
</dbReference>
<dbReference type="InterPro" id="IPR013786">
    <property type="entry name" value="AcylCoA_DH/ox_N"/>
</dbReference>
<dbReference type="FunFam" id="1.10.510.10:FF:001719">
    <property type="entry name" value="MAP kinase-activated protein kinase 5"/>
    <property type="match status" value="1"/>
</dbReference>
<dbReference type="Pfam" id="PF08516">
    <property type="entry name" value="ADAM_CR"/>
    <property type="match status" value="1"/>
</dbReference>
<keyword evidence="11" id="KW-0520">NAD</keyword>
<feature type="region of interest" description="Disordered" evidence="20">
    <location>
        <begin position="2012"/>
        <end position="2037"/>
    </location>
</feature>
<dbReference type="InterPro" id="IPR041726">
    <property type="entry name" value="ACAD10_11_N"/>
</dbReference>
<dbReference type="SMART" id="SM00220">
    <property type="entry name" value="S_TKc"/>
    <property type="match status" value="1"/>
</dbReference>
<accession>A0A061IA65</accession>
<dbReference type="InterPro" id="IPR036412">
    <property type="entry name" value="HAD-like_sf"/>
</dbReference>
<dbReference type="Pfam" id="PF01421">
    <property type="entry name" value="Reprolysin"/>
    <property type="match status" value="1"/>
</dbReference>
<dbReference type="Pfam" id="PF00069">
    <property type="entry name" value="Pkinase"/>
    <property type="match status" value="2"/>
</dbReference>
<dbReference type="Pfam" id="PF00171">
    <property type="entry name" value="Aldedh"/>
    <property type="match status" value="1"/>
</dbReference>
<evidence type="ECO:0000256" key="12">
    <source>
        <dbReference type="ARBA" id="ARBA00023136"/>
    </source>
</evidence>
<evidence type="ECO:0000256" key="5">
    <source>
        <dbReference type="ARBA" id="ARBA00022630"/>
    </source>
</evidence>
<dbReference type="Gene3D" id="4.10.70.10">
    <property type="entry name" value="Disintegrin domain"/>
    <property type="match status" value="1"/>
</dbReference>
<dbReference type="InterPro" id="IPR001762">
    <property type="entry name" value="Disintegrin_dom"/>
</dbReference>
<dbReference type="FunFam" id="3.90.1200.10:FF:000009">
    <property type="entry name" value="Acyl-CoA dehydrogenase family member 11"/>
    <property type="match status" value="1"/>
</dbReference>
<dbReference type="Gene3D" id="3.40.390.10">
    <property type="entry name" value="Collagenase (Catalytic Domain)"/>
    <property type="match status" value="1"/>
</dbReference>
<dbReference type="InterPro" id="IPR016162">
    <property type="entry name" value="Ald_DH_N"/>
</dbReference>
<evidence type="ECO:0000256" key="3">
    <source>
        <dbReference type="ARBA" id="ARBA00009347"/>
    </source>
</evidence>
<dbReference type="Gene3D" id="3.40.309.10">
    <property type="entry name" value="Aldehyde Dehydrogenase, Chain A, domain 2"/>
    <property type="match status" value="1"/>
</dbReference>
<evidence type="ECO:0000256" key="9">
    <source>
        <dbReference type="ARBA" id="ARBA00022990"/>
    </source>
</evidence>
<feature type="binding site" evidence="17">
    <location>
        <position position="2180"/>
    </location>
    <ligand>
        <name>Zn(2+)</name>
        <dbReference type="ChEBI" id="CHEBI:29105"/>
        <note>catalytic</note>
    </ligand>
</feature>
<dbReference type="FunFam" id="4.10.70.10:FF:000003">
    <property type="entry name" value="Disintegrin and metalloproteinase domain-containing protein 17"/>
    <property type="match status" value="1"/>
</dbReference>
<keyword evidence="9" id="KW-0007">Acetylation</keyword>
<name>A0A061IA65_CRIGR</name>
<comment type="cofactor">
    <cofactor evidence="1">
        <name>FAD</name>
        <dbReference type="ChEBI" id="CHEBI:57692"/>
    </cofactor>
</comment>
<dbReference type="CDD" id="cd05154">
    <property type="entry name" value="ACAD10_11_N-like"/>
    <property type="match status" value="1"/>
</dbReference>
<keyword evidence="12 21" id="KW-0472">Membrane</keyword>
<dbReference type="GO" id="GO:0004029">
    <property type="term" value="F:aldehyde dehydrogenase (NAD+) activity"/>
    <property type="evidence" value="ECO:0007669"/>
    <property type="project" value="UniProtKB-EC"/>
</dbReference>
<dbReference type="SFLD" id="SFLDS00003">
    <property type="entry name" value="Haloacid_Dehalogenase"/>
    <property type="match status" value="1"/>
</dbReference>
<dbReference type="PROSITE" id="PS01186">
    <property type="entry name" value="EGF_2"/>
    <property type="match status" value="1"/>
</dbReference>
<evidence type="ECO:0000259" key="25">
    <source>
        <dbReference type="PROSITE" id="PS50215"/>
    </source>
</evidence>
<evidence type="ECO:0000256" key="1">
    <source>
        <dbReference type="ARBA" id="ARBA00001974"/>
    </source>
</evidence>
<dbReference type="PANTHER" id="PTHR47829:SF3">
    <property type="entry name" value="AMINOGLYCOSIDE PHOSPHOTRANSFERASE DOMAIN-CONTAINING PROTEIN"/>
    <property type="match status" value="1"/>
</dbReference>
<dbReference type="GO" id="GO:0004672">
    <property type="term" value="F:protein kinase activity"/>
    <property type="evidence" value="ECO:0007669"/>
    <property type="project" value="InterPro"/>
</dbReference>
<dbReference type="Pfam" id="PF00702">
    <property type="entry name" value="Hydrolase"/>
    <property type="match status" value="1"/>
</dbReference>
<dbReference type="SMART" id="SM00608">
    <property type="entry name" value="ACR"/>
    <property type="match status" value="1"/>
</dbReference>
<feature type="domain" description="Disintegrin" evidence="24">
    <location>
        <begin position="2248"/>
        <end position="2332"/>
    </location>
</feature>
<dbReference type="Gene3D" id="1.20.140.10">
    <property type="entry name" value="Butyryl-CoA Dehydrogenase, subunit A, domain 3"/>
    <property type="match status" value="1"/>
</dbReference>
<protein>
    <recommendedName>
        <fullName evidence="14">aldehyde dehydrogenase (NAD(+))</fullName>
        <ecNumber evidence="14">1.2.1.3</ecNumber>
    </recommendedName>
</protein>
<keyword evidence="6 21" id="KW-0812">Transmembrane</keyword>
<evidence type="ECO:0000256" key="4">
    <source>
        <dbReference type="ARBA" id="ARBA00009986"/>
    </source>
</evidence>
<feature type="binding site" evidence="17">
    <location>
        <position position="2190"/>
    </location>
    <ligand>
        <name>Zn(2+)</name>
        <dbReference type="ChEBI" id="CHEBI:29105"/>
        <note>catalytic</note>
    </ligand>
</feature>
<dbReference type="Gene3D" id="2.40.110.10">
    <property type="entry name" value="Butyryl-CoA Dehydrogenase, subunit A, domain 2"/>
    <property type="match status" value="1"/>
</dbReference>
<dbReference type="InterPro" id="IPR011945">
    <property type="entry name" value="HAD-SF_ppase_IA/epoxid_hydro_N"/>
</dbReference>
<keyword evidence="8 21" id="KW-1133">Transmembrane helix</keyword>
<dbReference type="PROSITE" id="PS50011">
    <property type="entry name" value="PROTEIN_KINASE_DOM"/>
    <property type="match status" value="1"/>
</dbReference>
<dbReference type="PROSITE" id="PS50215">
    <property type="entry name" value="ADAM_MEPRO"/>
    <property type="match status" value="1"/>
</dbReference>
<feature type="domain" description="EGF-like" evidence="23">
    <location>
        <begin position="2476"/>
        <end position="2509"/>
    </location>
</feature>
<dbReference type="InterPro" id="IPR037069">
    <property type="entry name" value="AcylCoA_DH/ox_N_sf"/>
</dbReference>
<dbReference type="InterPro" id="IPR036250">
    <property type="entry name" value="AcylCo_DH-like_C"/>
</dbReference>
<dbReference type="InterPro" id="IPR006091">
    <property type="entry name" value="Acyl-CoA_Oxase/DH_mid-dom"/>
</dbReference>
<comment type="subcellular location">
    <subcellularLocation>
        <location evidence="2">Membrane</location>
        <topology evidence="2">Single-pass membrane protein</topology>
    </subcellularLocation>
</comment>
<evidence type="ECO:0000256" key="17">
    <source>
        <dbReference type="PROSITE-ProRule" id="PRU00276"/>
    </source>
</evidence>
<dbReference type="FunFam" id="3.40.605.10:FF:000029">
    <property type="entry name" value="Aldehyde dehydrogenase, mitochondrial"/>
    <property type="match status" value="1"/>
</dbReference>
<dbReference type="SUPFAM" id="SSF56645">
    <property type="entry name" value="Acyl-CoA dehydrogenase NM domain-like"/>
    <property type="match status" value="1"/>
</dbReference>
<dbReference type="InterPro" id="IPR016163">
    <property type="entry name" value="Ald_DH_C"/>
</dbReference>
<evidence type="ECO:0000256" key="8">
    <source>
        <dbReference type="ARBA" id="ARBA00022989"/>
    </source>
</evidence>
<keyword evidence="7" id="KW-0274">FAD</keyword>
<dbReference type="Gene3D" id="1.10.540.10">
    <property type="entry name" value="Acyl-CoA dehydrogenase/oxidase, N-terminal domain"/>
    <property type="match status" value="1"/>
</dbReference>
<dbReference type="MEROPS" id="M12.203"/>
<evidence type="ECO:0000256" key="21">
    <source>
        <dbReference type="SAM" id="Phobius"/>
    </source>
</evidence>
<dbReference type="InterPro" id="IPR023214">
    <property type="entry name" value="HAD_sf"/>
</dbReference>
<dbReference type="NCBIfam" id="TIGR02247">
    <property type="entry name" value="HAD-1A3-hyp"/>
    <property type="match status" value="1"/>
</dbReference>
<dbReference type="Pfam" id="PF00200">
    <property type="entry name" value="Disintegrin"/>
    <property type="match status" value="1"/>
</dbReference>
<dbReference type="SFLD" id="SFLDG01129">
    <property type="entry name" value="C1.5:_HAD__Beta-PGM__Phosphata"/>
    <property type="match status" value="1"/>
</dbReference>
<evidence type="ECO:0000313" key="27">
    <source>
        <dbReference type="Proteomes" id="UP000030759"/>
    </source>
</evidence>
<keyword evidence="16" id="KW-0245">EGF-like domain</keyword>
<feature type="active site" evidence="18">
    <location>
        <position position="1234"/>
    </location>
</feature>
<comment type="similarity">
    <text evidence="3">Belongs to the acyl-CoA dehydrogenase family.</text>
</comment>
<evidence type="ECO:0000256" key="7">
    <source>
        <dbReference type="ARBA" id="ARBA00022827"/>
    </source>
</evidence>
<dbReference type="FunFam" id="3.30.200.20:FF:000209">
    <property type="entry name" value="MAP kinase-activated protein kinase 5 isoform X1"/>
    <property type="match status" value="1"/>
</dbReference>
<dbReference type="InterPro" id="IPR024079">
    <property type="entry name" value="MetalloPept_cat_dom_sf"/>
</dbReference>
<feature type="domain" description="Peptidase M12B" evidence="25">
    <location>
        <begin position="2045"/>
        <end position="2239"/>
    </location>
</feature>
<dbReference type="GO" id="GO:0005524">
    <property type="term" value="F:ATP binding"/>
    <property type="evidence" value="ECO:0007669"/>
    <property type="project" value="InterPro"/>
</dbReference>
<dbReference type="GO" id="GO:0016627">
    <property type="term" value="F:oxidoreductase activity, acting on the CH-CH group of donors"/>
    <property type="evidence" value="ECO:0007669"/>
    <property type="project" value="InterPro"/>
</dbReference>
<evidence type="ECO:0000256" key="16">
    <source>
        <dbReference type="PROSITE-ProRule" id="PRU00076"/>
    </source>
</evidence>
<dbReference type="Gene3D" id="3.40.50.1000">
    <property type="entry name" value="HAD superfamily/HAD-like"/>
    <property type="match status" value="1"/>
</dbReference>
<dbReference type="SUPFAM" id="SSF56784">
    <property type="entry name" value="HAD-like"/>
    <property type="match status" value="1"/>
</dbReference>
<keyword evidence="13 16" id="KW-1015">Disulfide bond</keyword>
<dbReference type="InterPro" id="IPR052898">
    <property type="entry name" value="ACAD10-like"/>
</dbReference>
<dbReference type="PROSITE" id="PS00687">
    <property type="entry name" value="ALDEHYDE_DEHYDR_GLU"/>
    <property type="match status" value="1"/>
</dbReference>
<dbReference type="SUPFAM" id="SSF53720">
    <property type="entry name" value="ALDH-like"/>
    <property type="match status" value="1"/>
</dbReference>
<dbReference type="InterPro" id="IPR015590">
    <property type="entry name" value="Aldehyde_DH_dom"/>
</dbReference>
<dbReference type="PROSITE" id="PS50214">
    <property type="entry name" value="DISINTEGRIN_2"/>
    <property type="match status" value="1"/>
</dbReference>
<dbReference type="EMBL" id="KE673685">
    <property type="protein sequence ID" value="ERE77000.1"/>
    <property type="molecule type" value="Genomic_DNA"/>
</dbReference>
<dbReference type="Gene3D" id="3.40.605.10">
    <property type="entry name" value="Aldehyde Dehydrogenase, Chain A, domain 1"/>
    <property type="match status" value="1"/>
</dbReference>
<dbReference type="FunFam" id="1.10.540.10:FF:000016">
    <property type="entry name" value="acyl-CoA dehydrogenase family member 11"/>
    <property type="match status" value="1"/>
</dbReference>
<dbReference type="PANTHER" id="PTHR47829">
    <property type="entry name" value="HYDROLASE, PUTATIVE (AFU_ORTHOLOGUE AFUA_1G12880)-RELATED"/>
    <property type="match status" value="1"/>
</dbReference>
<sequence length="2661" mass="295799">MSIRKLFQMSALQWAWRTAAMKSTPGRQQGALRWTRSGGHSYRAVIFDMGGVLMPSPGTVAAEWEVQNRIPSGTIMKAFVRDGDSGPWMRFLRGERTTEGFLEEFGKLCSEIAKTSVPVNSFFSLITSEQLTKQFPVMTQAISQIRARGLQTAILTNNFYLSNGKSFLPLDRKQFDVVVESCLEGISKPDPRIYQLCLQRLGLQPSEAIFLDDLGSNLKAAASLGIHTIKVDHPETAVKELEALLGFPLCVGVPNTGPVRKTMEIAEDALEKYLKGLLGTHDTGPMELLQFDHGQSNPTYYIRLADRQLVLRKKPPGTLLPSAHAIEREFRIMKALRNAGVPVPTVLDLCEDSSIIGTPFYLMEYCPGIIYKDPSLPGLEPSRRRAIYTAMSQVLCRIHSVDLQATGLDSFGKQGDYIPRQVQTWTKQYRAAETSSIPAMERLIQWLPLHLPRQQRTTVVHGDFRLDNLIFHPEKSEVLAVLDWELSTLGDPFADVAYSCLAHYLPSDFPMLRGFRDQDVTQLGIPTVEEYFRTYCLHMGIPPVDNWNFYMAFSFFRVAAILQGVYKRSLTGQASSATAKQSGKLTEFMAELAWDFAIKEGFRVFKEMPATKPQVRSYHAWAGLRPQWTLAGLRSYSTVAAASPPQETKGGLIISPEGLSPRVRKLYDRLLQFMEQNVYPLEPELQRHQASADRWSPSPLIEDLKEKAKAEGLWNLFLPLETDPEKKYGAGLTNMEYAHLCEVMGMSLYASEVFNCSAPDTGNMELLVRYGTEEQKARWLVPLLEGRIRSCFAMTEPQVASSDASNIEASIKEEDGSYVINGHKWWISGILDPRCKLCVFMGKTDPQAPRHQQQSMVLVPMDTPGISVIRPLSVYGLEDAPGGHGEVWFKDVRVPKENIVLGPGRGFEIAQGRLGPGRIHHCMRLIGFSERALALMKTRVMSRTAFGKPLVEHGTILADIARSRVDIEQARLLVLKAAHLMDVTGNKIFINNEWHDAISKKTFPTVNPSTGEVICQVAEGSKEDVDKAVKAARAAFQLGSPWRRMDASDRGRLLNRLADLIERDRTYLAALETLDNGKPYVISYLVDLDMVLKCLRYYAGWADKYHGKTIPIDGDFFSYTRHEPVGVCGQIIPWNFPLLMQAWKLGPALATGNVVVMKVAEQTPLTALYVANLIKEAGFPPGVVNIVPGFGPTAGAAIASHEDVDKVAFTGSTEVGHLIQVAAGSSNLKRVTLELGGKSPNIIMSDADMDWAVEQAHFALFFNQGQCCCAGSRTFVQEDVYDEFVERSVARAKSRVVGNPFDSRTEQGPQVDETQFKKILGYIKSGQQEGAKLLCGGGAAADRGYFIQPTVFGDVKDGMTIAKEEIFGPVMQILKFKTIEEVVGRANDSKYGLAAAVFTKDLDKANYLSQALQAGTVWINCYDVFGAQSPFGGYKMSGSGRELGEYGLQAYTEVKTETSILEEYSINWTQKLGAGISGPVRVCVKKSTQERFALKILLDRPKARNEVRLHVMCATHPNIVQIIEVFANSVQFPHESSPRARLLIVMEMMEGGELFHRISQHRHFTEKQASQDAPVKLCDFGFAKVDQGDLMTPQFTPYYVAPQVLEAQRRHQKEKSGIIPTSPTPYTYNKSCDLWSLGVIIYVMLCGYPPFYSKHHSRTIPKDMRRKIMTGSFEFPEEEWSQISEMAKDVVRKLLKVKPEERLTVEGVLDHPWLNSTEALDNVLPSAQLMMDKAVVAGIQQAHAEQLANMRIQDLKVSLKPLHSVNNPILRKRKLLGTKPKDGIYIHDHENGAEDSNVALEKLRDVIAQCILPQAGKGENEDERLDEVMQEAWKYNRECKLLRDALQGFSWNGKTQPAPLLYTQMVSEAGASTFCDIGPVYYSSYETVIPKRLPVEGSEDPGGRVSYMLLIQGQQQLLHLKVKGDYSVNNFPVYSYHNGILEQEMPLLSQDCHYEGYMEGVPGSFVSVNICSGLRGILIKEDTSYSIEPILSSKGFEHILYTVGLQPQASCSVTPKGSSGDTSQQQRNGKPDDPWELSDLRSHTKYVEMFVVVNHQRFQMWGSSVNETVGAVVDIIALTNSFTRGLNTEVVLVGMEIWTEGDPIEAPVDLQATLRDFNRWRQEKLVGRLRHDVAHLIVGHHPGENEGQAFLHGACSGGFAAAVEAFPHEDVLLFAALMAHELGHNLGIQHDHQACICDHKHFCLMHENITKGSGFSNCSSDDFYRFLHDHRGACLLDRPWHQSRKRRATRCGNGVVEDLEECDCGNGCADNQCCNDECKFKEGAECSNELCCSQCKFKNKGQICRPSVGICDLEEYCNGTSAICPEDRIVQDGSACHGSYICSEGHCLDPNSQCFRIFGYPAQSASDGCYHSLNSIGNQFGNCGVSSDSPGTYVKCSEQDALCGKLVCTDLGFLPPIKLKHILIQVPYTEEWCWSIGISDGRLDYPYEAYVMNNTPCGENKACNNFFCENMNEYSPDPSCGNQHCNAHGVCNDLGNCHCSHGFAPPDCMRKGNGGSVDSGPAGQQHEDVIEYESENSSINKNDLALNLKLIVLAAILILTILLIMICIVIAYSKSETPSEMAPQEEAEEEALSEETEGEEEEEEEEECKRIVHGGTRQETLALEGLTWSTEKAMCNEVSCGLTSFMISSVTAANTQCVTCC</sequence>
<evidence type="ECO:0000256" key="19">
    <source>
        <dbReference type="RuleBase" id="RU003345"/>
    </source>
</evidence>
<dbReference type="InterPro" id="IPR011009">
    <property type="entry name" value="Kinase-like_dom_sf"/>
</dbReference>
<evidence type="ECO:0000256" key="14">
    <source>
        <dbReference type="ARBA" id="ARBA00024226"/>
    </source>
</evidence>
<dbReference type="InterPro" id="IPR002575">
    <property type="entry name" value="Aminoglycoside_PTrfase"/>
</dbReference>
<dbReference type="GO" id="GO:0004222">
    <property type="term" value="F:metalloendopeptidase activity"/>
    <property type="evidence" value="ECO:0007669"/>
    <property type="project" value="InterPro"/>
</dbReference>
<feature type="compositionally biased region" description="Acidic residues" evidence="20">
    <location>
        <begin position="2583"/>
        <end position="2606"/>
    </location>
</feature>
<dbReference type="InterPro" id="IPR029510">
    <property type="entry name" value="Ald_DH_CS_GLU"/>
</dbReference>
<dbReference type="EC" id="1.2.1.3" evidence="14"/>
<feature type="region of interest" description="Disordered" evidence="20">
    <location>
        <begin position="2578"/>
        <end position="2613"/>
    </location>
</feature>
<dbReference type="Gene3D" id="3.30.200.20">
    <property type="entry name" value="Phosphorylase Kinase, domain 1"/>
    <property type="match status" value="2"/>
</dbReference>
<evidence type="ECO:0000256" key="20">
    <source>
        <dbReference type="SAM" id="MobiDB-lite"/>
    </source>
</evidence>
<dbReference type="GO" id="GO:0016020">
    <property type="term" value="C:membrane"/>
    <property type="evidence" value="ECO:0007669"/>
    <property type="project" value="UniProtKB-SubCell"/>
</dbReference>
<dbReference type="FunFam" id="3.30.200.20:FF:000343">
    <property type="entry name" value="Acyl-CoA dehydrogenase family member 10"/>
    <property type="match status" value="1"/>
</dbReference>
<dbReference type="Pfam" id="PF00441">
    <property type="entry name" value="Acyl-CoA_dh_1"/>
    <property type="match status" value="1"/>
</dbReference>
<evidence type="ECO:0000256" key="15">
    <source>
        <dbReference type="PROSITE-ProRule" id="PRU00068"/>
    </source>
</evidence>
<dbReference type="CDD" id="cd07141">
    <property type="entry name" value="ALDH_F1AB_F2_RALDH1"/>
    <property type="match status" value="1"/>
</dbReference>
<evidence type="ECO:0000256" key="13">
    <source>
        <dbReference type="ARBA" id="ARBA00023157"/>
    </source>
</evidence>
<proteinExistence type="inferred from homology"/>
<dbReference type="SUPFAM" id="SSF47203">
    <property type="entry name" value="Acyl-CoA dehydrogenase C-terminal domain-like"/>
    <property type="match status" value="1"/>
</dbReference>
<feature type="domain" description="Protein kinase" evidence="22">
    <location>
        <begin position="1466"/>
        <end position="1714"/>
    </location>
</feature>
<feature type="active site" evidence="17">
    <location>
        <position position="2181"/>
    </location>
</feature>
<keyword evidence="17" id="KW-0862">Zinc</keyword>